<dbReference type="InterPro" id="IPR011707">
    <property type="entry name" value="Cu-oxidase-like_N"/>
</dbReference>
<keyword evidence="1" id="KW-0479">Metal-binding</keyword>
<dbReference type="EMBL" id="BAABFB010000029">
    <property type="protein sequence ID" value="GAA4476876.1"/>
    <property type="molecule type" value="Genomic_DNA"/>
</dbReference>
<dbReference type="Proteomes" id="UP001501183">
    <property type="component" value="Unassembled WGS sequence"/>
</dbReference>
<keyword evidence="8" id="KW-1185">Reference proteome</keyword>
<dbReference type="InterPro" id="IPR011706">
    <property type="entry name" value="Cu-oxidase_C"/>
</dbReference>
<dbReference type="PROSITE" id="PS00080">
    <property type="entry name" value="MULTICOPPER_OXIDASE2"/>
    <property type="match status" value="1"/>
</dbReference>
<dbReference type="Pfam" id="PF00394">
    <property type="entry name" value="Cu-oxidase"/>
    <property type="match status" value="1"/>
</dbReference>
<dbReference type="PANTHER" id="PTHR11709">
    <property type="entry name" value="MULTI-COPPER OXIDASE"/>
    <property type="match status" value="1"/>
</dbReference>
<dbReference type="InterPro" id="IPR001117">
    <property type="entry name" value="Cu-oxidase_2nd"/>
</dbReference>
<evidence type="ECO:0000256" key="2">
    <source>
        <dbReference type="ARBA" id="ARBA00023002"/>
    </source>
</evidence>
<reference evidence="8" key="1">
    <citation type="journal article" date="2019" name="Int. J. Syst. Evol. Microbiol.">
        <title>The Global Catalogue of Microorganisms (GCM) 10K type strain sequencing project: providing services to taxonomists for standard genome sequencing and annotation.</title>
        <authorList>
            <consortium name="The Broad Institute Genomics Platform"/>
            <consortium name="The Broad Institute Genome Sequencing Center for Infectious Disease"/>
            <person name="Wu L."/>
            <person name="Ma J."/>
        </authorList>
    </citation>
    <scope>NUCLEOTIDE SEQUENCE [LARGE SCALE GENOMIC DNA]</scope>
    <source>
        <strain evidence="8">JCM 32206</strain>
    </source>
</reference>
<dbReference type="PROSITE" id="PS00079">
    <property type="entry name" value="MULTICOPPER_OXIDASE1"/>
    <property type="match status" value="2"/>
</dbReference>
<evidence type="ECO:0000256" key="1">
    <source>
        <dbReference type="ARBA" id="ARBA00022723"/>
    </source>
</evidence>
<dbReference type="InterPro" id="IPR006311">
    <property type="entry name" value="TAT_signal"/>
</dbReference>
<keyword evidence="2" id="KW-0560">Oxidoreductase</keyword>
<evidence type="ECO:0000259" key="6">
    <source>
        <dbReference type="Pfam" id="PF07732"/>
    </source>
</evidence>
<dbReference type="SUPFAM" id="SSF49503">
    <property type="entry name" value="Cupredoxins"/>
    <property type="match status" value="3"/>
</dbReference>
<comment type="caution">
    <text evidence="7">The sequence shown here is derived from an EMBL/GenBank/DDBJ whole genome shotgun (WGS) entry which is preliminary data.</text>
</comment>
<dbReference type="Gene3D" id="2.60.40.420">
    <property type="entry name" value="Cupredoxins - blue copper proteins"/>
    <property type="match status" value="3"/>
</dbReference>
<proteinExistence type="predicted"/>
<name>A0ABP8NXA8_9NOCA</name>
<dbReference type="InterPro" id="IPR034279">
    <property type="entry name" value="CuRO_3_CopA"/>
</dbReference>
<keyword evidence="3" id="KW-0186">Copper</keyword>
<organism evidence="7 8">
    <name type="scientific">Rhodococcus olei</name>
    <dbReference type="NCBI Taxonomy" id="2161675"/>
    <lineage>
        <taxon>Bacteria</taxon>
        <taxon>Bacillati</taxon>
        <taxon>Actinomycetota</taxon>
        <taxon>Actinomycetes</taxon>
        <taxon>Mycobacteriales</taxon>
        <taxon>Nocardiaceae</taxon>
        <taxon>Rhodococcus</taxon>
    </lineage>
</organism>
<sequence length="505" mass="53624">MPDPNAMWGRAPRRDGRPGWDLSRRRFLQLGLGASALGLVAACSSTRSGGEATVGPDSPQVGDFASAEEQRFPAGGRVTRTVVAAPADVDLAGIRDTAWLYDGQLPGPVLRADVGDRVQIRFRNQLPDPTTVHWHGLAIRNDMDGVPDVTQPPIPVGAEFVYEFVPPDPGTFWYHTHGDLQRGRGLYGALIVDDPAAPADHDAEFVVVLSDWLTGSTPTQMYDRLRGGSMESSPMTSTALGGDAGDVRYPLYLLNGRPPADPAVFTATPGQRALLRIVNASDDTAFRVALGGHRLTVTGSDGFPVEPVRTGSVLLGMGERYDAVVALGDGAFPLVAAAEGKGAQAFAMVRTGGGAPPDPAASPDELRAPPLTVADLRAAAAVQLPARDPDVTLGASLGGNMETYTWTVNDRAYPTYTPLTVGSGRRARIVYTNTTKMYHPMHLHGHTFAVARPGGTGPRKDTVIVLPGQTIATDFDTDNPGQWIVHCHNDYHLAAGMATIVSYRS</sequence>
<dbReference type="InterPro" id="IPR033138">
    <property type="entry name" value="Cu_oxidase_CS"/>
</dbReference>
<feature type="domain" description="Plastocyanin-like" evidence="6">
    <location>
        <begin position="94"/>
        <end position="196"/>
    </location>
</feature>
<evidence type="ECO:0000259" key="5">
    <source>
        <dbReference type="Pfam" id="PF07731"/>
    </source>
</evidence>
<evidence type="ECO:0000256" key="3">
    <source>
        <dbReference type="ARBA" id="ARBA00023008"/>
    </source>
</evidence>
<evidence type="ECO:0000313" key="8">
    <source>
        <dbReference type="Proteomes" id="UP001501183"/>
    </source>
</evidence>
<dbReference type="InterPro" id="IPR045087">
    <property type="entry name" value="Cu-oxidase_fam"/>
</dbReference>
<dbReference type="CDD" id="cd13870">
    <property type="entry name" value="CuRO_2_CopA_like_1"/>
    <property type="match status" value="1"/>
</dbReference>
<evidence type="ECO:0000259" key="4">
    <source>
        <dbReference type="Pfam" id="PF00394"/>
    </source>
</evidence>
<dbReference type="PANTHER" id="PTHR11709:SF394">
    <property type="entry name" value="FI03373P-RELATED"/>
    <property type="match status" value="1"/>
</dbReference>
<dbReference type="InterPro" id="IPR008972">
    <property type="entry name" value="Cupredoxin"/>
</dbReference>
<dbReference type="PROSITE" id="PS51318">
    <property type="entry name" value="TAT"/>
    <property type="match status" value="1"/>
</dbReference>
<dbReference type="Pfam" id="PF07731">
    <property type="entry name" value="Cu-oxidase_2"/>
    <property type="match status" value="1"/>
</dbReference>
<evidence type="ECO:0000313" key="7">
    <source>
        <dbReference type="EMBL" id="GAA4476876.1"/>
    </source>
</evidence>
<feature type="domain" description="Plastocyanin-like" evidence="5">
    <location>
        <begin position="397"/>
        <end position="501"/>
    </location>
</feature>
<dbReference type="InterPro" id="IPR002355">
    <property type="entry name" value="Cu_oxidase_Cu_BS"/>
</dbReference>
<protein>
    <submittedName>
        <fullName evidence="7">Multicopper oxidase family protein</fullName>
    </submittedName>
</protein>
<gene>
    <name evidence="7" type="ORF">GCM10023094_17830</name>
</gene>
<accession>A0ABP8NXA8</accession>
<dbReference type="CDD" id="cd13896">
    <property type="entry name" value="CuRO_3_CopA"/>
    <property type="match status" value="1"/>
</dbReference>
<dbReference type="CDD" id="cd13861">
    <property type="entry name" value="CuRO_1_CumA_like"/>
    <property type="match status" value="1"/>
</dbReference>
<feature type="domain" description="Plastocyanin-like" evidence="4">
    <location>
        <begin position="204"/>
        <end position="337"/>
    </location>
</feature>
<dbReference type="Pfam" id="PF07732">
    <property type="entry name" value="Cu-oxidase_3"/>
    <property type="match status" value="1"/>
</dbReference>